<evidence type="ECO:0008006" key="4">
    <source>
        <dbReference type="Google" id="ProtNLM"/>
    </source>
</evidence>
<evidence type="ECO:0000313" key="3">
    <source>
        <dbReference type="Proteomes" id="UP000325672"/>
    </source>
</evidence>
<feature type="transmembrane region" description="Helical" evidence="1">
    <location>
        <begin position="97"/>
        <end position="114"/>
    </location>
</feature>
<reference evidence="2 3" key="1">
    <citation type="submission" date="2019-04" db="EMBL/GenBank/DDBJ databases">
        <title>Friends and foes A comparative genomics study of 23 Aspergillus species from section Flavi.</title>
        <authorList>
            <consortium name="DOE Joint Genome Institute"/>
            <person name="Kjaerbolling I."/>
            <person name="Vesth T."/>
            <person name="Frisvad J.C."/>
            <person name="Nybo J.L."/>
            <person name="Theobald S."/>
            <person name="Kildgaard S."/>
            <person name="Isbrandt T."/>
            <person name="Kuo A."/>
            <person name="Sato A."/>
            <person name="Lyhne E.K."/>
            <person name="Kogle M.E."/>
            <person name="Wiebenga A."/>
            <person name="Kun R.S."/>
            <person name="Lubbers R.J."/>
            <person name="Makela M.R."/>
            <person name="Barry K."/>
            <person name="Chovatia M."/>
            <person name="Clum A."/>
            <person name="Daum C."/>
            <person name="Haridas S."/>
            <person name="He G."/>
            <person name="LaButti K."/>
            <person name="Lipzen A."/>
            <person name="Mondo S."/>
            <person name="Riley R."/>
            <person name="Salamov A."/>
            <person name="Simmons B.A."/>
            <person name="Magnuson J.K."/>
            <person name="Henrissat B."/>
            <person name="Mortensen U.H."/>
            <person name="Larsen T.O."/>
            <person name="Devries R.P."/>
            <person name="Grigoriev I.V."/>
            <person name="Machida M."/>
            <person name="Baker S.E."/>
            <person name="Andersen M.R."/>
        </authorList>
    </citation>
    <scope>NUCLEOTIDE SEQUENCE [LARGE SCALE GENOMIC DNA]</scope>
    <source>
        <strain evidence="2 3">CBS 117625</strain>
    </source>
</reference>
<keyword evidence="1" id="KW-0812">Transmembrane</keyword>
<evidence type="ECO:0000313" key="2">
    <source>
        <dbReference type="EMBL" id="KAE8132418.1"/>
    </source>
</evidence>
<keyword evidence="3" id="KW-1185">Reference proteome</keyword>
<proteinExistence type="predicted"/>
<protein>
    <recommendedName>
        <fullName evidence="4">RGS domain-containing protein</fullName>
    </recommendedName>
</protein>
<feature type="transmembrane region" description="Helical" evidence="1">
    <location>
        <begin position="42"/>
        <end position="69"/>
    </location>
</feature>
<dbReference type="EMBL" id="ML743633">
    <property type="protein sequence ID" value="KAE8132418.1"/>
    <property type="molecule type" value="Genomic_DNA"/>
</dbReference>
<feature type="transmembrane region" description="Helical" evidence="1">
    <location>
        <begin position="12"/>
        <end position="36"/>
    </location>
</feature>
<feature type="transmembrane region" description="Helical" evidence="1">
    <location>
        <begin position="164"/>
        <end position="186"/>
    </location>
</feature>
<name>A0A5N6SCH6_ASPPS</name>
<feature type="transmembrane region" description="Helical" evidence="1">
    <location>
        <begin position="198"/>
        <end position="221"/>
    </location>
</feature>
<sequence>MPVLRVRGLPLSLSAIAVLHIYWVSVQFGCMIGALMPGDIEYWIMGTYLPCGIALFHASNSQFLYVAALQKKYVHYNSRCIRSSPGSRPKPSVLGNAPKLFIIICISLLCQSMVPKWNRSQRWVEGGNGKKWPGIFWQVFWSWIFAPIILWKSRRIHDTQGWRVQTLGCAIANLHATPMWLIALYVPAMKSVNQYWRPPQWICLSILVIEIFTVLIPCWEVRRNGASCERMRNLIAQKKLQHEMAISKYNSLSPTFTIANTATSDLNLENSTARMSNDTRHNTLTLTSLDYILEQNPTPQRFAALHDFSGENIAFLVSVSQWKNSLQEAVQNGTVPRADCYTREQFNQALSIYVDFVSVYYAEFPVNISSRDLKRLEVVFEGPGRALYGNLHDVNPATPFETPDGSSKARLSPVSLEALSQETPSFYMGAVPETFNTTVFDDAQDSIKYLVLTNTWPKFVKNHLSLADSSDIVKADMGFV</sequence>
<dbReference type="InterPro" id="IPR036305">
    <property type="entry name" value="RGS_sf"/>
</dbReference>
<dbReference type="Proteomes" id="UP000325672">
    <property type="component" value="Unassembled WGS sequence"/>
</dbReference>
<dbReference type="Gene3D" id="1.10.167.10">
    <property type="entry name" value="Regulator of G-protein Signalling 4, domain 2"/>
    <property type="match status" value="1"/>
</dbReference>
<dbReference type="OrthoDB" id="5313079at2759"/>
<organism evidence="2 3">
    <name type="scientific">Aspergillus pseudotamarii</name>
    <dbReference type="NCBI Taxonomy" id="132259"/>
    <lineage>
        <taxon>Eukaryota</taxon>
        <taxon>Fungi</taxon>
        <taxon>Dikarya</taxon>
        <taxon>Ascomycota</taxon>
        <taxon>Pezizomycotina</taxon>
        <taxon>Eurotiomycetes</taxon>
        <taxon>Eurotiomycetidae</taxon>
        <taxon>Eurotiales</taxon>
        <taxon>Aspergillaceae</taxon>
        <taxon>Aspergillus</taxon>
        <taxon>Aspergillus subgen. Circumdati</taxon>
    </lineage>
</organism>
<evidence type="ECO:0000256" key="1">
    <source>
        <dbReference type="SAM" id="Phobius"/>
    </source>
</evidence>
<keyword evidence="1" id="KW-0472">Membrane</keyword>
<dbReference type="RefSeq" id="XP_031908481.1">
    <property type="nucleotide sequence ID" value="XM_032057956.1"/>
</dbReference>
<keyword evidence="1" id="KW-1133">Transmembrane helix</keyword>
<gene>
    <name evidence="2" type="ORF">BDV38DRAFT_275102</name>
</gene>
<dbReference type="GeneID" id="43642166"/>
<accession>A0A5N6SCH6</accession>
<dbReference type="AlphaFoldDB" id="A0A5N6SCH6"/>
<feature type="transmembrane region" description="Helical" evidence="1">
    <location>
        <begin position="134"/>
        <end position="152"/>
    </location>
</feature>
<dbReference type="InterPro" id="IPR044926">
    <property type="entry name" value="RGS_subdomain_2"/>
</dbReference>
<dbReference type="SUPFAM" id="SSF48097">
    <property type="entry name" value="Regulator of G-protein signaling, RGS"/>
    <property type="match status" value="1"/>
</dbReference>